<organism evidence="2 3">
    <name type="scientific">Flammeovirga kamogawensis</name>
    <dbReference type="NCBI Taxonomy" id="373891"/>
    <lineage>
        <taxon>Bacteria</taxon>
        <taxon>Pseudomonadati</taxon>
        <taxon>Bacteroidota</taxon>
        <taxon>Cytophagia</taxon>
        <taxon>Cytophagales</taxon>
        <taxon>Flammeovirgaceae</taxon>
        <taxon>Flammeovirga</taxon>
    </lineage>
</organism>
<gene>
    <name evidence="2" type="ORF">KM029_04855</name>
</gene>
<dbReference type="InterPro" id="IPR041662">
    <property type="entry name" value="SusD-like_2"/>
</dbReference>
<dbReference type="PROSITE" id="PS51257">
    <property type="entry name" value="PROKAR_LIPOPROTEIN"/>
    <property type="match status" value="1"/>
</dbReference>
<dbReference type="SUPFAM" id="SSF48452">
    <property type="entry name" value="TPR-like"/>
    <property type="match status" value="1"/>
</dbReference>
<protein>
    <submittedName>
        <fullName evidence="2">SusD/RagB family nutrient-binding outer membrane lipoprotein</fullName>
    </submittedName>
</protein>
<sequence>MKKLLKYTALAGSILLASACTRGFEEMNDNDYTSGDMDPKYQFTFIQAKLFSSGHEGYRGNLIMAGPMSGISMNPQYTTGAGFNRSDAYTEATFSLIYNDIAKNIDDIQVRVSKDMEVNGTENNAKLGQIAITKVVNYLRATMMYGDVPYSQAGKGYSQGILYPEYDNQEFIFEQMVSELKVARDQINDGSTYNEDFYYNGDAASWAKLANSLLMKIGIFMSSADPNKGKEIFNEAYSNSAGYISTLAESAVLGHNESGGPWGQTVNGSGAANEGRVGGVSYHFFSDISLKSMQERKDPRLFWVASHIDNTGSSTAAFTDVSAYTNYDPFAYDDSNGTEFKRIHYRGASSGDRPDGNRGVYTKDDQVMYSAFTIQSRDDNGNYINNMGYSFQDGGQYAQLVAVNPNTILNATSPSMIMGSDEVHFMIAEAAERGWIGASSVDHYRMGVEQAIKKYPQFYAGQDYVTAFVNLYKEQTEPGYLWDVAVEEYITQEVNAYSSSANKLEDIIYQHWLSQIGNGYNAFAIWNRTHLPSIVPANMNGENKNITLPVYDKDPITDETATPTGTVSVELHTGGITNGIRPSRFPYPNREFTVNPTNVSKAVSNQEGGNPSSDFISAYQWMSFR</sequence>
<keyword evidence="3" id="KW-1185">Reference proteome</keyword>
<feature type="signal peptide" evidence="1">
    <location>
        <begin position="1"/>
        <end position="19"/>
    </location>
</feature>
<dbReference type="Pfam" id="PF12771">
    <property type="entry name" value="SusD-like_2"/>
    <property type="match status" value="2"/>
</dbReference>
<keyword evidence="2" id="KW-0449">Lipoprotein</keyword>
<name>A0ABX8GZA3_9BACT</name>
<feature type="chain" id="PRO_5047270764" evidence="1">
    <location>
        <begin position="20"/>
        <end position="625"/>
    </location>
</feature>
<dbReference type="InterPro" id="IPR011990">
    <property type="entry name" value="TPR-like_helical_dom_sf"/>
</dbReference>
<dbReference type="Proteomes" id="UP000682802">
    <property type="component" value="Chromosome 1"/>
</dbReference>
<accession>A0ABX8GZA3</accession>
<dbReference type="Gene3D" id="1.25.40.390">
    <property type="match status" value="2"/>
</dbReference>
<keyword evidence="1" id="KW-0732">Signal</keyword>
<proteinExistence type="predicted"/>
<dbReference type="EMBL" id="CP076128">
    <property type="protein sequence ID" value="QWG08270.1"/>
    <property type="molecule type" value="Genomic_DNA"/>
</dbReference>
<reference evidence="2 3" key="1">
    <citation type="submission" date="2021-05" db="EMBL/GenBank/DDBJ databases">
        <title>Comparative genomic studies on the polysaccharide-degrading batcterial strains of the Flammeovirga genus.</title>
        <authorList>
            <person name="Zewei F."/>
            <person name="Zheng Z."/>
            <person name="Yu L."/>
            <person name="Ruyue G."/>
            <person name="Yanhong M."/>
            <person name="Yuanyuan C."/>
            <person name="Jingyan G."/>
            <person name="Wenjun H."/>
        </authorList>
    </citation>
    <scope>NUCLEOTIDE SEQUENCE [LARGE SCALE GENOMIC DNA]</scope>
    <source>
        <strain evidence="2 3">YS10</strain>
    </source>
</reference>
<dbReference type="RefSeq" id="WP_144075641.1">
    <property type="nucleotide sequence ID" value="NZ_CP076128.1"/>
</dbReference>
<evidence type="ECO:0000313" key="2">
    <source>
        <dbReference type="EMBL" id="QWG08270.1"/>
    </source>
</evidence>
<evidence type="ECO:0000256" key="1">
    <source>
        <dbReference type="SAM" id="SignalP"/>
    </source>
</evidence>
<evidence type="ECO:0000313" key="3">
    <source>
        <dbReference type="Proteomes" id="UP000682802"/>
    </source>
</evidence>